<evidence type="ECO:0000313" key="2">
    <source>
        <dbReference type="EMBL" id="MFF5295355.1"/>
    </source>
</evidence>
<accession>A0ABW6WQ68</accession>
<reference evidence="2 3" key="1">
    <citation type="submission" date="2024-10" db="EMBL/GenBank/DDBJ databases">
        <title>The Natural Products Discovery Center: Release of the First 8490 Sequenced Strains for Exploring Actinobacteria Biosynthetic Diversity.</title>
        <authorList>
            <person name="Kalkreuter E."/>
            <person name="Kautsar S.A."/>
            <person name="Yang D."/>
            <person name="Bader C.D."/>
            <person name="Teijaro C.N."/>
            <person name="Fluegel L."/>
            <person name="Davis C.M."/>
            <person name="Simpson J.R."/>
            <person name="Lauterbach L."/>
            <person name="Steele A.D."/>
            <person name="Gui C."/>
            <person name="Meng S."/>
            <person name="Li G."/>
            <person name="Viehrig K."/>
            <person name="Ye F."/>
            <person name="Su P."/>
            <person name="Kiefer A.F."/>
            <person name="Nichols A."/>
            <person name="Cepeda A.J."/>
            <person name="Yan W."/>
            <person name="Fan B."/>
            <person name="Jiang Y."/>
            <person name="Adhikari A."/>
            <person name="Zheng C.-J."/>
            <person name="Schuster L."/>
            <person name="Cowan T.M."/>
            <person name="Smanski M.J."/>
            <person name="Chevrette M.G."/>
            <person name="De Carvalho L.P.S."/>
            <person name="Shen B."/>
        </authorList>
    </citation>
    <scope>NUCLEOTIDE SEQUENCE [LARGE SCALE GENOMIC DNA]</scope>
    <source>
        <strain evidence="2 3">NPDC000087</strain>
    </source>
</reference>
<feature type="domain" description="Glyoxalase-like" evidence="1">
    <location>
        <begin position="6"/>
        <end position="144"/>
    </location>
</feature>
<keyword evidence="3" id="KW-1185">Reference proteome</keyword>
<dbReference type="RefSeq" id="WP_020515260.1">
    <property type="nucleotide sequence ID" value="NZ_JBIAZU010000007.1"/>
</dbReference>
<dbReference type="Gene3D" id="3.10.180.10">
    <property type="entry name" value="2,3-Dihydroxybiphenyl 1,2-Dioxygenase, domain 1"/>
    <property type="match status" value="1"/>
</dbReference>
<dbReference type="Proteomes" id="UP001602245">
    <property type="component" value="Unassembled WGS sequence"/>
</dbReference>
<dbReference type="EMBL" id="JBIAZU010000007">
    <property type="protein sequence ID" value="MFF5295355.1"/>
    <property type="molecule type" value="Genomic_DNA"/>
</dbReference>
<dbReference type="SUPFAM" id="SSF54593">
    <property type="entry name" value="Glyoxalase/Bleomycin resistance protein/Dihydroxybiphenyl dioxygenase"/>
    <property type="match status" value="1"/>
</dbReference>
<name>A0ABW6WQ68_9ACTN</name>
<dbReference type="PANTHER" id="PTHR35908">
    <property type="entry name" value="HYPOTHETICAL FUSION PROTEIN"/>
    <property type="match status" value="1"/>
</dbReference>
<dbReference type="PANTHER" id="PTHR35908:SF1">
    <property type="entry name" value="CONSERVED PROTEIN"/>
    <property type="match status" value="1"/>
</dbReference>
<dbReference type="InterPro" id="IPR029068">
    <property type="entry name" value="Glyas_Bleomycin-R_OHBP_Dase"/>
</dbReference>
<gene>
    <name evidence="2" type="ORF">ACFY35_38465</name>
</gene>
<dbReference type="Pfam" id="PF18029">
    <property type="entry name" value="Glyoxalase_6"/>
    <property type="match status" value="1"/>
</dbReference>
<evidence type="ECO:0000313" key="3">
    <source>
        <dbReference type="Proteomes" id="UP001602245"/>
    </source>
</evidence>
<organism evidence="2 3">
    <name type="scientific">Paractinoplanes globisporus</name>
    <dbReference type="NCBI Taxonomy" id="113565"/>
    <lineage>
        <taxon>Bacteria</taxon>
        <taxon>Bacillati</taxon>
        <taxon>Actinomycetota</taxon>
        <taxon>Actinomycetes</taxon>
        <taxon>Micromonosporales</taxon>
        <taxon>Micromonosporaceae</taxon>
        <taxon>Paractinoplanes</taxon>
    </lineage>
</organism>
<evidence type="ECO:0000259" key="1">
    <source>
        <dbReference type="Pfam" id="PF18029"/>
    </source>
</evidence>
<sequence length="145" mass="16563">MAYDFQVVVDSSDPHTLADWWAETLEWQVEQQDEAFIKDMVARGFATDDETTTHQGRLVWRTGAAIRHPEPYSSGKPRRVLFQHVPEAKTVKNRLHLDFWVGAEQKDAVRDALVARGATFLWSQSQGPHSWHTLADIEGNEFCVS</sequence>
<comment type="caution">
    <text evidence="2">The sequence shown here is derived from an EMBL/GenBank/DDBJ whole genome shotgun (WGS) entry which is preliminary data.</text>
</comment>
<dbReference type="InterPro" id="IPR041581">
    <property type="entry name" value="Glyoxalase_6"/>
</dbReference>
<proteinExistence type="predicted"/>
<protein>
    <submittedName>
        <fullName evidence="2">VOC family protein</fullName>
    </submittedName>
</protein>